<keyword evidence="4" id="KW-1185">Reference proteome</keyword>
<evidence type="ECO:0000313" key="3">
    <source>
        <dbReference type="EMBL" id="MDP9827897.1"/>
    </source>
</evidence>
<organism evidence="3 4">
    <name type="scientific">Kineosporia succinea</name>
    <dbReference type="NCBI Taxonomy" id="84632"/>
    <lineage>
        <taxon>Bacteria</taxon>
        <taxon>Bacillati</taxon>
        <taxon>Actinomycetota</taxon>
        <taxon>Actinomycetes</taxon>
        <taxon>Kineosporiales</taxon>
        <taxon>Kineosporiaceae</taxon>
        <taxon>Kineosporia</taxon>
    </lineage>
</organism>
<dbReference type="RefSeq" id="WP_307244522.1">
    <property type="nucleotide sequence ID" value="NZ_JAUSQZ010000001.1"/>
</dbReference>
<comment type="caution">
    <text evidence="3">The sequence shown here is derived from an EMBL/GenBank/DDBJ whole genome shotgun (WGS) entry which is preliminary data.</text>
</comment>
<accession>A0ABT9P601</accession>
<name>A0ABT9P601_9ACTN</name>
<dbReference type="Pfam" id="PF05901">
    <property type="entry name" value="Excalibur"/>
    <property type="match status" value="1"/>
</dbReference>
<evidence type="ECO:0000256" key="1">
    <source>
        <dbReference type="SAM" id="SignalP"/>
    </source>
</evidence>
<sequence length="103" mass="10718">MTLGLAVAGLAGVPSATAASSAPAQLVAAQSYEAAAAKKPKVYKNCTALHKDYQHGIRKKGGKDVVKGKSKPVPSSLIPIRTALYKVNTKLDRDKDGVACEAR</sequence>
<proteinExistence type="predicted"/>
<evidence type="ECO:0000259" key="2">
    <source>
        <dbReference type="SMART" id="SM00894"/>
    </source>
</evidence>
<dbReference type="SMART" id="SM00894">
    <property type="entry name" value="Excalibur"/>
    <property type="match status" value="1"/>
</dbReference>
<dbReference type="EMBL" id="JAUSQZ010000001">
    <property type="protein sequence ID" value="MDP9827897.1"/>
    <property type="molecule type" value="Genomic_DNA"/>
</dbReference>
<feature type="chain" id="PRO_5045487896" description="Excalibur calcium-binding domain-containing protein" evidence="1">
    <location>
        <begin position="19"/>
        <end position="103"/>
    </location>
</feature>
<reference evidence="3 4" key="1">
    <citation type="submission" date="2023-07" db="EMBL/GenBank/DDBJ databases">
        <title>Sequencing the genomes of 1000 actinobacteria strains.</title>
        <authorList>
            <person name="Klenk H.-P."/>
        </authorList>
    </citation>
    <scope>NUCLEOTIDE SEQUENCE [LARGE SCALE GENOMIC DNA]</scope>
    <source>
        <strain evidence="3 4">DSM 44388</strain>
    </source>
</reference>
<dbReference type="InterPro" id="IPR008613">
    <property type="entry name" value="Excalibur_Ca-bd_domain"/>
</dbReference>
<evidence type="ECO:0000313" key="4">
    <source>
        <dbReference type="Proteomes" id="UP001235712"/>
    </source>
</evidence>
<protein>
    <recommendedName>
        <fullName evidence="2">Excalibur calcium-binding domain-containing protein</fullName>
    </recommendedName>
</protein>
<keyword evidence="1" id="KW-0732">Signal</keyword>
<feature type="signal peptide" evidence="1">
    <location>
        <begin position="1"/>
        <end position="18"/>
    </location>
</feature>
<gene>
    <name evidence="3" type="ORF">J2S57_003646</name>
</gene>
<dbReference type="Proteomes" id="UP001235712">
    <property type="component" value="Unassembled WGS sequence"/>
</dbReference>
<feature type="domain" description="Excalibur calcium-binding" evidence="2">
    <location>
        <begin position="42"/>
        <end position="101"/>
    </location>
</feature>